<evidence type="ECO:0008006" key="3">
    <source>
        <dbReference type="Google" id="ProtNLM"/>
    </source>
</evidence>
<accession>A0A0C1EBY2</accession>
<dbReference type="EMBL" id="JSAM01000013">
    <property type="protein sequence ID" value="KIA78592.1"/>
    <property type="molecule type" value="Genomic_DNA"/>
</dbReference>
<proteinExistence type="predicted"/>
<dbReference type="AlphaFoldDB" id="A0A0C1EBY2"/>
<dbReference type="PATRIC" id="fig|83552.4.peg.193"/>
<dbReference type="InterPro" id="IPR029044">
    <property type="entry name" value="Nucleotide-diphossugar_trans"/>
</dbReference>
<dbReference type="SUPFAM" id="SSF53448">
    <property type="entry name" value="Nucleotide-diphospho-sugar transferases"/>
    <property type="match status" value="1"/>
</dbReference>
<dbReference type="GO" id="GO:0016757">
    <property type="term" value="F:glycosyltransferase activity"/>
    <property type="evidence" value="ECO:0007669"/>
    <property type="project" value="InterPro"/>
</dbReference>
<comment type="caution">
    <text evidence="1">The sequence shown here is derived from an EMBL/GenBank/DDBJ whole genome shotgun (WGS) entry which is preliminary data.</text>
</comment>
<dbReference type="InterPro" id="IPR002495">
    <property type="entry name" value="Glyco_trans_8"/>
</dbReference>
<organism evidence="1 2">
    <name type="scientific">Parachlamydia acanthamoebae</name>
    <dbReference type="NCBI Taxonomy" id="83552"/>
    <lineage>
        <taxon>Bacteria</taxon>
        <taxon>Pseudomonadati</taxon>
        <taxon>Chlamydiota</taxon>
        <taxon>Chlamydiia</taxon>
        <taxon>Parachlamydiales</taxon>
        <taxon>Parachlamydiaceae</taxon>
        <taxon>Parachlamydia</taxon>
    </lineage>
</organism>
<protein>
    <recommendedName>
        <fullName evidence="3">Glycosyl transferase family 8</fullName>
    </recommendedName>
</protein>
<evidence type="ECO:0000313" key="2">
    <source>
        <dbReference type="Proteomes" id="UP000031307"/>
    </source>
</evidence>
<name>A0A0C1EBY2_9BACT</name>
<dbReference type="Pfam" id="PF01501">
    <property type="entry name" value="Glyco_transf_8"/>
    <property type="match status" value="1"/>
</dbReference>
<evidence type="ECO:0000313" key="1">
    <source>
        <dbReference type="EMBL" id="KIA78592.1"/>
    </source>
</evidence>
<dbReference type="Proteomes" id="UP000031307">
    <property type="component" value="Unassembled WGS sequence"/>
</dbReference>
<dbReference type="Gene3D" id="3.90.550.10">
    <property type="entry name" value="Spore Coat Polysaccharide Biosynthesis Protein SpsA, Chain A"/>
    <property type="match status" value="1"/>
</dbReference>
<reference evidence="1 2" key="1">
    <citation type="journal article" date="2014" name="Mol. Biol. Evol.">
        <title>Massive expansion of Ubiquitination-related gene families within the Chlamydiae.</title>
        <authorList>
            <person name="Domman D."/>
            <person name="Collingro A."/>
            <person name="Lagkouvardos I."/>
            <person name="Gehre L."/>
            <person name="Weinmaier T."/>
            <person name="Rattei T."/>
            <person name="Subtil A."/>
            <person name="Horn M."/>
        </authorList>
    </citation>
    <scope>NUCLEOTIDE SEQUENCE [LARGE SCALE GENOMIC DNA]</scope>
    <source>
        <strain evidence="1 2">OEW1</strain>
    </source>
</reference>
<gene>
    <name evidence="1" type="ORF">DB43_DS00190</name>
</gene>
<sequence length="253" mass="29045">MRFPYAFLLDSKKKRRSAKVDPIRVFIGTEDAQFLPTEVLKRSILHHTTAPVEFHLLIDIPLKLNRKMYTGFSFYRFAIPEACGYQGRAIYLDADMVMVGDISELYNLPMQGKGALARPCPPNAWYTSAMLLDCEQLKHWNLSKWETLINAGIASYKEALWGEPGSLTHKDFGLLPEYWNHLDTFDNTTKNIHYTNVPRQPWKTPGHPFAKIFLKQLKEAIETGEISKEIIQKEIDAGHIYPNILQDTMSVNS</sequence>